<gene>
    <name evidence="1" type="ORF">ANOM_000615</name>
</gene>
<dbReference type="AlphaFoldDB" id="A0A0L1JIA8"/>
<name>A0A0L1JIA8_ASPN3</name>
<proteinExistence type="predicted"/>
<dbReference type="EMBL" id="JNOM01000005">
    <property type="protein sequence ID" value="KNG91143.1"/>
    <property type="molecule type" value="Genomic_DNA"/>
</dbReference>
<dbReference type="RefSeq" id="XP_015412066.1">
    <property type="nucleotide sequence ID" value="XM_015545873.1"/>
</dbReference>
<organism evidence="1 2">
    <name type="scientific">Aspergillus nomiae NRRL (strain ATCC 15546 / NRRL 13137 / CBS 260.88 / M93)</name>
    <dbReference type="NCBI Taxonomy" id="1509407"/>
    <lineage>
        <taxon>Eukaryota</taxon>
        <taxon>Fungi</taxon>
        <taxon>Dikarya</taxon>
        <taxon>Ascomycota</taxon>
        <taxon>Pezizomycotina</taxon>
        <taxon>Eurotiomycetes</taxon>
        <taxon>Eurotiomycetidae</taxon>
        <taxon>Eurotiales</taxon>
        <taxon>Aspergillaceae</taxon>
        <taxon>Aspergillus</taxon>
        <taxon>Aspergillus subgen. Circumdati</taxon>
    </lineage>
</organism>
<evidence type="ECO:0000313" key="2">
    <source>
        <dbReference type="Proteomes" id="UP000037505"/>
    </source>
</evidence>
<reference evidence="1 2" key="1">
    <citation type="submission" date="2014-06" db="EMBL/GenBank/DDBJ databases">
        <title>The Genome of the Aflatoxigenic Filamentous Fungus Aspergillus nomius.</title>
        <authorList>
            <person name="Moore M.G."/>
            <person name="Shannon B.M."/>
            <person name="Brian M.M."/>
        </authorList>
    </citation>
    <scope>NUCLEOTIDE SEQUENCE [LARGE SCALE GENOMIC DNA]</scope>
    <source>
        <strain evidence="1 2">NRRL 13137</strain>
    </source>
</reference>
<accession>A0A0L1JIA8</accession>
<evidence type="ECO:0000313" key="1">
    <source>
        <dbReference type="EMBL" id="KNG91143.1"/>
    </source>
</evidence>
<dbReference type="GeneID" id="26802419"/>
<protein>
    <submittedName>
        <fullName evidence="1">Uncharacterized protein</fullName>
    </submittedName>
</protein>
<keyword evidence="2" id="KW-1185">Reference proteome</keyword>
<sequence>MAGLNRPRSMSFLLSSLSSIPNTLEDYNFPPKLACSCVKMSVIVGKEGKGDEYIKKYLAQIFSSTKSAFLPSPP</sequence>
<dbReference type="Proteomes" id="UP000037505">
    <property type="component" value="Unassembled WGS sequence"/>
</dbReference>
<comment type="caution">
    <text evidence="1">The sequence shown here is derived from an EMBL/GenBank/DDBJ whole genome shotgun (WGS) entry which is preliminary data.</text>
</comment>